<dbReference type="InterPro" id="IPR002524">
    <property type="entry name" value="Cation_efflux"/>
</dbReference>
<proteinExistence type="inferred from homology"/>
<dbReference type="InterPro" id="IPR027469">
    <property type="entry name" value="Cation_efflux_TMD_sf"/>
</dbReference>
<evidence type="ECO:0000313" key="11">
    <source>
        <dbReference type="Proteomes" id="UP001386437"/>
    </source>
</evidence>
<dbReference type="InterPro" id="IPR050291">
    <property type="entry name" value="CDF_Transporter"/>
</dbReference>
<sequence length="317" mass="33767">MKPEALFDDSENPEHSPAERSAVAARSTWVSVGVNLCLTLAQVIAGVFSQSQGLIADGVHSLSDLVSDFVVLFASRHSGKSADDEHPYGHQRFETGASLALGGLLAAVGVGMLWSAVHKLEDPATVQRVHIAALWVAIGALIAKELLFRYMLAAATRVKSSMLVANAWHARSDAASSLVVGVGIVGNLAGYPILDPIAALIVGLLVVKMGWDFGWDALHDLMDRSADEHEVIAVRQTLLATPGVIGVHDLRTRKMGDMIVVDVHIEVDAAISVEAGHEIAVAARQHVLARHRVLNVMTHVDPRKLNEVDGAAIQQGV</sequence>
<comment type="subcellular location">
    <subcellularLocation>
        <location evidence="1">Membrane</location>
        <topology evidence="1">Multi-pass membrane protein</topology>
    </subcellularLocation>
</comment>
<dbReference type="Proteomes" id="UP001386437">
    <property type="component" value="Unassembled WGS sequence"/>
</dbReference>
<feature type="domain" description="Cation efflux protein cytoplasmic" evidence="9">
    <location>
        <begin position="227"/>
        <end position="302"/>
    </location>
</feature>
<dbReference type="RefSeq" id="WP_336600983.1">
    <property type="nucleotide sequence ID" value="NZ_JACFYJ010000067.1"/>
</dbReference>
<keyword evidence="4 7" id="KW-0812">Transmembrane</keyword>
<keyword evidence="6 7" id="KW-0472">Membrane</keyword>
<dbReference type="NCBIfam" id="TIGR01297">
    <property type="entry name" value="CDF"/>
    <property type="match status" value="1"/>
</dbReference>
<dbReference type="SUPFAM" id="SSF161111">
    <property type="entry name" value="Cation efflux protein transmembrane domain-like"/>
    <property type="match status" value="1"/>
</dbReference>
<evidence type="ECO:0000313" key="10">
    <source>
        <dbReference type="EMBL" id="MEI6001209.1"/>
    </source>
</evidence>
<evidence type="ECO:0000256" key="5">
    <source>
        <dbReference type="ARBA" id="ARBA00022989"/>
    </source>
</evidence>
<dbReference type="Pfam" id="PF01545">
    <property type="entry name" value="Cation_efflux"/>
    <property type="match status" value="1"/>
</dbReference>
<gene>
    <name evidence="10" type="ORF">H3V53_29765</name>
</gene>
<evidence type="ECO:0000256" key="4">
    <source>
        <dbReference type="ARBA" id="ARBA00022692"/>
    </source>
</evidence>
<name>A0ABU8IZV9_9BURK</name>
<comment type="similarity">
    <text evidence="2">Belongs to the cation diffusion facilitator (CDF) transporter (TC 2.A.4) family.</text>
</comment>
<evidence type="ECO:0000256" key="2">
    <source>
        <dbReference type="ARBA" id="ARBA00008114"/>
    </source>
</evidence>
<evidence type="ECO:0000259" key="9">
    <source>
        <dbReference type="Pfam" id="PF16916"/>
    </source>
</evidence>
<keyword evidence="5 7" id="KW-1133">Transmembrane helix</keyword>
<dbReference type="Pfam" id="PF16916">
    <property type="entry name" value="ZT_dimer"/>
    <property type="match status" value="1"/>
</dbReference>
<dbReference type="Gene3D" id="1.20.1510.10">
    <property type="entry name" value="Cation efflux protein transmembrane domain"/>
    <property type="match status" value="1"/>
</dbReference>
<protein>
    <submittedName>
        <fullName evidence="10">Cation transporter</fullName>
    </submittedName>
</protein>
<dbReference type="SUPFAM" id="SSF160240">
    <property type="entry name" value="Cation efflux protein cytoplasmic domain-like"/>
    <property type="match status" value="1"/>
</dbReference>
<evidence type="ECO:0000256" key="6">
    <source>
        <dbReference type="ARBA" id="ARBA00023136"/>
    </source>
</evidence>
<evidence type="ECO:0000259" key="8">
    <source>
        <dbReference type="Pfam" id="PF01545"/>
    </source>
</evidence>
<accession>A0ABU8IZV9</accession>
<keyword evidence="3" id="KW-0813">Transport</keyword>
<keyword evidence="11" id="KW-1185">Reference proteome</keyword>
<dbReference type="InterPro" id="IPR036837">
    <property type="entry name" value="Cation_efflux_CTD_sf"/>
</dbReference>
<dbReference type="PANTHER" id="PTHR43840:SF15">
    <property type="entry name" value="MITOCHONDRIAL METAL TRANSPORTER 1-RELATED"/>
    <property type="match status" value="1"/>
</dbReference>
<organism evidence="10 11">
    <name type="scientific">Paraburkholderia bengalensis</name>
    <dbReference type="NCBI Taxonomy" id="2747562"/>
    <lineage>
        <taxon>Bacteria</taxon>
        <taxon>Pseudomonadati</taxon>
        <taxon>Pseudomonadota</taxon>
        <taxon>Betaproteobacteria</taxon>
        <taxon>Burkholderiales</taxon>
        <taxon>Burkholderiaceae</taxon>
        <taxon>Paraburkholderia</taxon>
    </lineage>
</organism>
<evidence type="ECO:0000256" key="1">
    <source>
        <dbReference type="ARBA" id="ARBA00004141"/>
    </source>
</evidence>
<dbReference type="Gene3D" id="3.30.70.1350">
    <property type="entry name" value="Cation efflux protein, cytoplasmic domain"/>
    <property type="match status" value="1"/>
</dbReference>
<dbReference type="InterPro" id="IPR027470">
    <property type="entry name" value="Cation_efflux_CTD"/>
</dbReference>
<dbReference type="PANTHER" id="PTHR43840">
    <property type="entry name" value="MITOCHONDRIAL METAL TRANSPORTER 1-RELATED"/>
    <property type="match status" value="1"/>
</dbReference>
<feature type="transmembrane region" description="Helical" evidence="7">
    <location>
        <begin position="129"/>
        <end position="152"/>
    </location>
</feature>
<feature type="domain" description="Cation efflux protein transmembrane" evidence="8">
    <location>
        <begin position="29"/>
        <end position="222"/>
    </location>
</feature>
<evidence type="ECO:0000256" key="7">
    <source>
        <dbReference type="SAM" id="Phobius"/>
    </source>
</evidence>
<feature type="transmembrane region" description="Helical" evidence="7">
    <location>
        <begin position="97"/>
        <end position="117"/>
    </location>
</feature>
<evidence type="ECO:0000256" key="3">
    <source>
        <dbReference type="ARBA" id="ARBA00022448"/>
    </source>
</evidence>
<dbReference type="InterPro" id="IPR058533">
    <property type="entry name" value="Cation_efflux_TM"/>
</dbReference>
<comment type="caution">
    <text evidence="10">The sequence shown here is derived from an EMBL/GenBank/DDBJ whole genome shotgun (WGS) entry which is preliminary data.</text>
</comment>
<reference evidence="10 11" key="1">
    <citation type="journal article" date="2022" name="Arch. Microbiol.">
        <title>Paraburkholderia bengalensis sp. nov. isolated from roots of Oryza sativa, IR64.</title>
        <authorList>
            <person name="Nag P."/>
            <person name="Mondal N."/>
            <person name="Sarkar J."/>
            <person name="Das S."/>
        </authorList>
    </citation>
    <scope>NUCLEOTIDE SEQUENCE [LARGE SCALE GENOMIC DNA]</scope>
    <source>
        <strain evidence="10 11">IR64_4_BI</strain>
    </source>
</reference>
<dbReference type="EMBL" id="JACFYJ010000067">
    <property type="protein sequence ID" value="MEI6001209.1"/>
    <property type="molecule type" value="Genomic_DNA"/>
</dbReference>